<proteinExistence type="predicted"/>
<dbReference type="Proteomes" id="UP001642409">
    <property type="component" value="Unassembled WGS sequence"/>
</dbReference>
<name>A0AA86UBF4_9EUKA</name>
<evidence type="ECO:0000313" key="1">
    <source>
        <dbReference type="EMBL" id="CAI9948984.1"/>
    </source>
</evidence>
<dbReference type="EMBL" id="CAXDID020000172">
    <property type="protein sequence ID" value="CAL6047689.1"/>
    <property type="molecule type" value="Genomic_DNA"/>
</dbReference>
<sequence length="109" mass="12628">MMNLFHCIIATCPTQISDQQLSVDASTKYIFSSCFPNNLINKSFVASGSRTSQLFEVLQRNLLKLQPSAEIHRPTRFYSPHHRQLYSMDPWHGSNRFIQQRKGSNQNLQ</sequence>
<accession>A0AA86UBF4</accession>
<reference evidence="1" key="1">
    <citation type="submission" date="2023-06" db="EMBL/GenBank/DDBJ databases">
        <authorList>
            <person name="Kurt Z."/>
        </authorList>
    </citation>
    <scope>NUCLEOTIDE SEQUENCE</scope>
</reference>
<gene>
    <name evidence="1" type="ORF">HINF_LOCUS36629</name>
    <name evidence="2" type="ORF">HINF_LOCUS42329</name>
</gene>
<organism evidence="1">
    <name type="scientific">Hexamita inflata</name>
    <dbReference type="NCBI Taxonomy" id="28002"/>
    <lineage>
        <taxon>Eukaryota</taxon>
        <taxon>Metamonada</taxon>
        <taxon>Diplomonadida</taxon>
        <taxon>Hexamitidae</taxon>
        <taxon>Hexamitinae</taxon>
        <taxon>Hexamita</taxon>
    </lineage>
</organism>
<reference evidence="2 3" key="2">
    <citation type="submission" date="2024-07" db="EMBL/GenBank/DDBJ databases">
        <authorList>
            <person name="Akdeniz Z."/>
        </authorList>
    </citation>
    <scope>NUCLEOTIDE SEQUENCE [LARGE SCALE GENOMIC DNA]</scope>
</reference>
<evidence type="ECO:0000313" key="3">
    <source>
        <dbReference type="Proteomes" id="UP001642409"/>
    </source>
</evidence>
<evidence type="ECO:0000313" key="2">
    <source>
        <dbReference type="EMBL" id="CAL6047689.1"/>
    </source>
</evidence>
<dbReference type="AlphaFoldDB" id="A0AA86UBF4"/>
<protein>
    <submittedName>
        <fullName evidence="2">Hypothetical_protein</fullName>
    </submittedName>
</protein>
<dbReference type="EMBL" id="CATOUU010000792">
    <property type="protein sequence ID" value="CAI9948984.1"/>
    <property type="molecule type" value="Genomic_DNA"/>
</dbReference>
<keyword evidence="3" id="KW-1185">Reference proteome</keyword>
<comment type="caution">
    <text evidence="1">The sequence shown here is derived from an EMBL/GenBank/DDBJ whole genome shotgun (WGS) entry which is preliminary data.</text>
</comment>